<accession>C1NA43</accession>
<dbReference type="Gene3D" id="1.20.120.790">
    <property type="entry name" value="Heat shock protein 90, C-terminal domain"/>
    <property type="match status" value="1"/>
</dbReference>
<dbReference type="SUPFAM" id="SSF55874">
    <property type="entry name" value="ATPase domain of HSP90 chaperone/DNA topoisomerase II/histidine kinase"/>
    <property type="match status" value="1"/>
</dbReference>
<dbReference type="PANTHER" id="PTHR11528">
    <property type="entry name" value="HEAT SHOCK PROTEIN 90 FAMILY MEMBER"/>
    <property type="match status" value="1"/>
</dbReference>
<evidence type="ECO:0000256" key="4">
    <source>
        <dbReference type="ARBA" id="ARBA00023186"/>
    </source>
</evidence>
<dbReference type="FunFam" id="3.30.230.80:FF:000004">
    <property type="entry name" value="Heat shock protein 75 kDa"/>
    <property type="match status" value="1"/>
</dbReference>
<feature type="binding site" evidence="5">
    <location>
        <position position="149"/>
    </location>
    <ligand>
        <name>ATP</name>
        <dbReference type="ChEBI" id="CHEBI:30616"/>
    </ligand>
</feature>
<feature type="binding site" evidence="5">
    <location>
        <position position="205"/>
    </location>
    <ligand>
        <name>ATP</name>
        <dbReference type="ChEBI" id="CHEBI:30616"/>
    </ligand>
</feature>
<dbReference type="PIRSF" id="PIRSF002583">
    <property type="entry name" value="Hsp90"/>
    <property type="match status" value="1"/>
</dbReference>
<proteinExistence type="inferred from homology"/>
<organism evidence="8">
    <name type="scientific">Micromonas pusilla (strain CCMP1545)</name>
    <name type="common">Picoplanktonic green alga</name>
    <dbReference type="NCBI Taxonomy" id="564608"/>
    <lineage>
        <taxon>Eukaryota</taxon>
        <taxon>Viridiplantae</taxon>
        <taxon>Chlorophyta</taxon>
        <taxon>Mamiellophyceae</taxon>
        <taxon>Mamiellales</taxon>
        <taxon>Mamiellaceae</taxon>
        <taxon>Micromonas</taxon>
    </lineage>
</organism>
<dbReference type="InterPro" id="IPR001404">
    <property type="entry name" value="Hsp90_fam"/>
</dbReference>
<keyword evidence="2 5" id="KW-0547">Nucleotide-binding</keyword>
<comment type="similarity">
    <text evidence="1">Belongs to the heat shock protein 90 family.</text>
</comment>
<dbReference type="SUPFAM" id="SSF54211">
    <property type="entry name" value="Ribosomal protein S5 domain 2-like"/>
    <property type="match status" value="1"/>
</dbReference>
<dbReference type="InterPro" id="IPR020575">
    <property type="entry name" value="Hsp90_N"/>
</dbReference>
<feature type="compositionally biased region" description="Basic and acidic residues" evidence="6">
    <location>
        <begin position="532"/>
        <end position="546"/>
    </location>
</feature>
<dbReference type="KEGG" id="mpp:MICPUCDRAFT_37178"/>
<gene>
    <name evidence="7" type="ORF">MICPUCDRAFT_37178</name>
</gene>
<evidence type="ECO:0000256" key="5">
    <source>
        <dbReference type="PIRSR" id="PIRSR002583-1"/>
    </source>
</evidence>
<dbReference type="OrthoDB" id="28737at2759"/>
<dbReference type="Gene3D" id="3.30.565.10">
    <property type="entry name" value="Histidine kinase-like ATPase, C-terminal domain"/>
    <property type="match status" value="1"/>
</dbReference>
<dbReference type="GO" id="GO:0005524">
    <property type="term" value="F:ATP binding"/>
    <property type="evidence" value="ECO:0007669"/>
    <property type="project" value="UniProtKB-KW"/>
</dbReference>
<dbReference type="InterPro" id="IPR020568">
    <property type="entry name" value="Ribosomal_Su5_D2-typ_SF"/>
</dbReference>
<evidence type="ECO:0000313" key="8">
    <source>
        <dbReference type="Proteomes" id="UP000001876"/>
    </source>
</evidence>
<dbReference type="CDD" id="cd16927">
    <property type="entry name" value="HATPase_Hsp90-like"/>
    <property type="match status" value="1"/>
</dbReference>
<dbReference type="GO" id="GO:0140662">
    <property type="term" value="F:ATP-dependent protein folding chaperone"/>
    <property type="evidence" value="ECO:0007669"/>
    <property type="project" value="InterPro"/>
</dbReference>
<reference evidence="7 8" key="1">
    <citation type="journal article" date="2009" name="Science">
        <title>Green evolution and dynamic adaptations revealed by genomes of the marine picoeukaryotes Micromonas.</title>
        <authorList>
            <person name="Worden A.Z."/>
            <person name="Lee J.H."/>
            <person name="Mock T."/>
            <person name="Rouze P."/>
            <person name="Simmons M.P."/>
            <person name="Aerts A.L."/>
            <person name="Allen A.E."/>
            <person name="Cuvelier M.L."/>
            <person name="Derelle E."/>
            <person name="Everett M.V."/>
            <person name="Foulon E."/>
            <person name="Grimwood J."/>
            <person name="Gundlach H."/>
            <person name="Henrissat B."/>
            <person name="Napoli C."/>
            <person name="McDonald S.M."/>
            <person name="Parker M.S."/>
            <person name="Rombauts S."/>
            <person name="Salamov A."/>
            <person name="Von Dassow P."/>
            <person name="Badger J.H."/>
            <person name="Coutinho P.M."/>
            <person name="Demir E."/>
            <person name="Dubchak I."/>
            <person name="Gentemann C."/>
            <person name="Eikrem W."/>
            <person name="Gready J.E."/>
            <person name="John U."/>
            <person name="Lanier W."/>
            <person name="Lindquist E.A."/>
            <person name="Lucas S."/>
            <person name="Mayer K.F."/>
            <person name="Moreau H."/>
            <person name="Not F."/>
            <person name="Otillar R."/>
            <person name="Panaud O."/>
            <person name="Pangilinan J."/>
            <person name="Paulsen I."/>
            <person name="Piegu B."/>
            <person name="Poliakov A."/>
            <person name="Robbens S."/>
            <person name="Schmutz J."/>
            <person name="Toulza E."/>
            <person name="Wyss T."/>
            <person name="Zelensky A."/>
            <person name="Zhou K."/>
            <person name="Armbrust E.V."/>
            <person name="Bhattacharya D."/>
            <person name="Goodenough U.W."/>
            <person name="Van de Peer Y."/>
            <person name="Grigoriev I.V."/>
        </authorList>
    </citation>
    <scope>NUCLEOTIDE SEQUENCE [LARGE SCALE GENOMIC DNA]</scope>
    <source>
        <strain evidence="7 8">CCMP1545</strain>
    </source>
</reference>
<dbReference type="GO" id="GO:0051082">
    <property type="term" value="F:unfolded protein binding"/>
    <property type="evidence" value="ECO:0007669"/>
    <property type="project" value="InterPro"/>
</dbReference>
<dbReference type="EMBL" id="GG663752">
    <property type="protein sequence ID" value="EEH51178.1"/>
    <property type="molecule type" value="Genomic_DNA"/>
</dbReference>
<dbReference type="Pfam" id="PF13589">
    <property type="entry name" value="HATPase_c_3"/>
    <property type="match status" value="1"/>
</dbReference>
<dbReference type="eggNOG" id="KOG0019">
    <property type="taxonomic scope" value="Eukaryota"/>
</dbReference>
<feature type="binding site" evidence="5">
    <location>
        <position position="192"/>
    </location>
    <ligand>
        <name>ATP</name>
        <dbReference type="ChEBI" id="CHEBI:30616"/>
    </ligand>
</feature>
<dbReference type="InterPro" id="IPR037196">
    <property type="entry name" value="HSP90_C"/>
</dbReference>
<dbReference type="GeneID" id="9690166"/>
<evidence type="ECO:0000256" key="3">
    <source>
        <dbReference type="ARBA" id="ARBA00022840"/>
    </source>
</evidence>
<evidence type="ECO:0000313" key="7">
    <source>
        <dbReference type="EMBL" id="EEH51178.1"/>
    </source>
</evidence>
<dbReference type="STRING" id="564608.C1NA43"/>
<evidence type="ECO:0000256" key="6">
    <source>
        <dbReference type="SAM" id="MobiDB-lite"/>
    </source>
</evidence>
<evidence type="ECO:0000256" key="1">
    <source>
        <dbReference type="ARBA" id="ARBA00008239"/>
    </source>
</evidence>
<evidence type="ECO:0000256" key="2">
    <source>
        <dbReference type="ARBA" id="ARBA00022741"/>
    </source>
</evidence>
<feature type="region of interest" description="Disordered" evidence="6">
    <location>
        <begin position="78"/>
        <end position="120"/>
    </location>
</feature>
<feature type="binding site" evidence="5">
    <location>
        <begin position="212"/>
        <end position="213"/>
    </location>
    <ligand>
        <name>ATP</name>
        <dbReference type="ChEBI" id="CHEBI:30616"/>
    </ligand>
</feature>
<feature type="binding site" evidence="5">
    <location>
        <position position="303"/>
    </location>
    <ligand>
        <name>ATP</name>
        <dbReference type="ChEBI" id="CHEBI:30616"/>
    </ligand>
</feature>
<dbReference type="GO" id="GO:0016887">
    <property type="term" value="F:ATP hydrolysis activity"/>
    <property type="evidence" value="ECO:0007669"/>
    <property type="project" value="InterPro"/>
</dbReference>
<dbReference type="PRINTS" id="PR00775">
    <property type="entry name" value="HEATSHOCK90"/>
</dbReference>
<keyword evidence="8" id="KW-1185">Reference proteome</keyword>
<dbReference type="InterPro" id="IPR036890">
    <property type="entry name" value="HATPase_C_sf"/>
</dbReference>
<feature type="binding site" evidence="5">
    <location>
        <position position="153"/>
    </location>
    <ligand>
        <name>ATP</name>
        <dbReference type="ChEBI" id="CHEBI:30616"/>
    </ligand>
</feature>
<dbReference type="Gene3D" id="3.40.50.11260">
    <property type="match status" value="1"/>
</dbReference>
<keyword evidence="4" id="KW-0143">Chaperone</keyword>
<sequence>MSRARHARRILEPIAAAAKRGGGGAFAAPRVAGFVATRSAAGSSSSSPSRIGGFFRCDLVPSSARFRTDHRAPHLARGIAASPHLAADNAADAKKKADDEDAKTPAADPTDPTDPDPDATTHAFQAETRRLLDIVTNSLYTDKEVFVRELVSNASDALEKCRHAHLAKGEDPGELVVAIDVDDEKRTFTISDNGLGMTADELRENLGTIARSGSKAFVDSMKDKDAEGNKDASASASSTAATNIIGKFGVGFYSSFMVSDVVDVYSSVGDGVGNKWSSAGDGTFALSKCEVGEGDGKAPKRGTKIVLHVKEKDKTIAASKWAVESTLKKYSAFVGFPVLLNGKKTNDIDALWTKKASEVSDEDAAAFYRFVGGAMDSPAFRLHFSADAPLTIRALLFAPSENPEKGFAARQLESDQSGLSLYSRRVLIQGNARGLLPPFMRWVRGVVDCEDVPLNISRESLQDSDLIRRLGDIIAKRMIKHLTEQAKKEPEKYAEWYAKLGVFLKEGICGDQSYLYKDLLVPLLRFETSAAKDEKKDDAEDKDAKKTSSKPPQSSLDEYVSRMPEDQKAIYYLVTTGGRKQAEASPYLEAMKAKGYEVLFLYAHVDEFVMQHVRKHKGKDLVSVEIADKKKKKKKKDESHTGPSLGEKEMTALCDWFATEALPGRVTGVKPSARLVGSPALLTGHEPEAMRRYRMMLTMMSDEETAGKLNDLQNSAALELNPSHPVIRAIEAARNSDDDGLKKAAKLAAEQVFDNARISAGAMDDPREMVGRIHELLELALPKPKD</sequence>
<dbReference type="Proteomes" id="UP000001876">
    <property type="component" value="Unassembled WGS sequence"/>
</dbReference>
<dbReference type="NCBIfam" id="NF003555">
    <property type="entry name" value="PRK05218.1"/>
    <property type="match status" value="1"/>
</dbReference>
<keyword evidence="3 5" id="KW-0067">ATP-binding</keyword>
<dbReference type="RefSeq" id="XP_003064844.1">
    <property type="nucleotide sequence ID" value="XM_003064798.1"/>
</dbReference>
<dbReference type="AlphaFoldDB" id="C1NA43"/>
<dbReference type="SUPFAM" id="SSF110942">
    <property type="entry name" value="HSP90 C-terminal domain"/>
    <property type="match status" value="1"/>
</dbReference>
<feature type="binding site" evidence="5">
    <location>
        <position position="458"/>
    </location>
    <ligand>
        <name>ATP</name>
        <dbReference type="ChEBI" id="CHEBI:30616"/>
    </ligand>
</feature>
<dbReference type="Gene3D" id="3.30.230.80">
    <property type="match status" value="1"/>
</dbReference>
<protein>
    <submittedName>
        <fullName evidence="7">Predicted protein</fullName>
    </submittedName>
</protein>
<dbReference type="OMA" id="DHTQQNE"/>
<name>C1NA43_MICPC</name>
<feature type="region of interest" description="Disordered" evidence="6">
    <location>
        <begin position="532"/>
        <end position="559"/>
    </location>
</feature>
<dbReference type="HAMAP" id="MF_00505">
    <property type="entry name" value="HSP90"/>
    <property type="match status" value="1"/>
</dbReference>
<dbReference type="Pfam" id="PF00183">
    <property type="entry name" value="HSP90"/>
    <property type="match status" value="1"/>
</dbReference>
<feature type="binding site" evidence="5">
    <location>
        <position position="197"/>
    </location>
    <ligand>
        <name>ATP</name>
        <dbReference type="ChEBI" id="CHEBI:30616"/>
    </ligand>
</feature>